<dbReference type="RefSeq" id="WP_231975032.1">
    <property type="nucleotide sequence ID" value="NZ_LT629785.1"/>
</dbReference>
<evidence type="ECO:0000256" key="2">
    <source>
        <dbReference type="ARBA" id="ARBA00022448"/>
    </source>
</evidence>
<keyword evidence="7" id="KW-1185">Reference proteome</keyword>
<dbReference type="Proteomes" id="UP000243232">
    <property type="component" value="Chromosome I"/>
</dbReference>
<evidence type="ECO:0000256" key="3">
    <source>
        <dbReference type="ARBA" id="ARBA00022729"/>
    </source>
</evidence>
<reference evidence="7" key="1">
    <citation type="submission" date="2016-10" db="EMBL/GenBank/DDBJ databases">
        <authorList>
            <person name="Varghese N."/>
            <person name="Submissions S."/>
        </authorList>
    </citation>
    <scope>NUCLEOTIDE SEQUENCE [LARGE SCALE GENOMIC DNA]</scope>
    <source>
        <strain evidence="7">DSM 17875</strain>
    </source>
</reference>
<evidence type="ECO:0000313" key="7">
    <source>
        <dbReference type="Proteomes" id="UP000243232"/>
    </source>
</evidence>
<dbReference type="GO" id="GO:0030288">
    <property type="term" value="C:outer membrane-bounded periplasmic space"/>
    <property type="evidence" value="ECO:0007669"/>
    <property type="project" value="TreeGrafter"/>
</dbReference>
<dbReference type="Pfam" id="PF00497">
    <property type="entry name" value="SBP_bac_3"/>
    <property type="match status" value="1"/>
</dbReference>
<dbReference type="AlphaFoldDB" id="A0A1H2HLP0"/>
<dbReference type="GO" id="GO:0006865">
    <property type="term" value="P:amino acid transport"/>
    <property type="evidence" value="ECO:0007669"/>
    <property type="project" value="TreeGrafter"/>
</dbReference>
<evidence type="ECO:0000313" key="6">
    <source>
        <dbReference type="EMBL" id="SDU32787.1"/>
    </source>
</evidence>
<dbReference type="Gene3D" id="3.40.190.10">
    <property type="entry name" value="Periplasmic binding protein-like II"/>
    <property type="match status" value="2"/>
</dbReference>
<dbReference type="InterPro" id="IPR051455">
    <property type="entry name" value="Bact_solute-bind_prot3"/>
</dbReference>
<sequence length="301" mass="33294">MKRIFMHLLAASLMLGTGLLPLASQADTLQRIRDSQRFTIGFVPGYAPFSDGNEQTARGYTIELCQQIGERLRVQLDLPGLQVRYQPVTIEDMLGAVHSGRVDILCSPVDETLQRREQVSFSLPVFISGLAVIMRRDAPAVLQERVRNGAAKAVPLWRGNIVQQLDKFTFAVLSSSHSAEWVQQRLRVLGLKSRVVTADSSAAGIHMVSTGQADAFFDDRVVLLNYVATETGGEQLMVPERLFDETASALALGRGDEDFRLLVDRSISSLLGSPQGEALYQRYFGAPNTATRLLFRLYPKP</sequence>
<feature type="chain" id="PRO_5009275855" evidence="4">
    <location>
        <begin position="27"/>
        <end position="301"/>
    </location>
</feature>
<keyword evidence="3 4" id="KW-0732">Signal</keyword>
<dbReference type="PANTHER" id="PTHR30085:SF6">
    <property type="entry name" value="ABC TRANSPORTER GLUTAMINE-BINDING PROTEIN GLNH"/>
    <property type="match status" value="1"/>
</dbReference>
<evidence type="ECO:0000259" key="5">
    <source>
        <dbReference type="SMART" id="SM00062"/>
    </source>
</evidence>
<dbReference type="STRING" id="364197.SAMN05216296_3103"/>
<comment type="similarity">
    <text evidence="1">Belongs to the bacterial solute-binding protein 3 family.</text>
</comment>
<accession>A0A1H2HLP0</accession>
<dbReference type="SUPFAM" id="SSF53850">
    <property type="entry name" value="Periplasmic binding protein-like II"/>
    <property type="match status" value="1"/>
</dbReference>
<keyword evidence="2" id="KW-0813">Transport</keyword>
<dbReference type="GO" id="GO:0005576">
    <property type="term" value="C:extracellular region"/>
    <property type="evidence" value="ECO:0007669"/>
    <property type="project" value="TreeGrafter"/>
</dbReference>
<dbReference type="PANTHER" id="PTHR30085">
    <property type="entry name" value="AMINO ACID ABC TRANSPORTER PERMEASE"/>
    <property type="match status" value="1"/>
</dbReference>
<dbReference type="InterPro" id="IPR001638">
    <property type="entry name" value="Solute-binding_3/MltF_N"/>
</dbReference>
<organism evidence="6 7">
    <name type="scientific">Pseudomonas pohangensis</name>
    <dbReference type="NCBI Taxonomy" id="364197"/>
    <lineage>
        <taxon>Bacteria</taxon>
        <taxon>Pseudomonadati</taxon>
        <taxon>Pseudomonadota</taxon>
        <taxon>Gammaproteobacteria</taxon>
        <taxon>Pseudomonadales</taxon>
        <taxon>Pseudomonadaceae</taxon>
        <taxon>Pseudomonas</taxon>
    </lineage>
</organism>
<dbReference type="SMART" id="SM00062">
    <property type="entry name" value="PBPb"/>
    <property type="match status" value="1"/>
</dbReference>
<protein>
    <submittedName>
        <fullName evidence="6">Amino acid ABC transporter substrate-binding protein, PAAT family</fullName>
    </submittedName>
</protein>
<dbReference type="EMBL" id="LT629785">
    <property type="protein sequence ID" value="SDU32787.1"/>
    <property type="molecule type" value="Genomic_DNA"/>
</dbReference>
<feature type="domain" description="Solute-binding protein family 3/N-terminal" evidence="5">
    <location>
        <begin position="37"/>
        <end position="287"/>
    </location>
</feature>
<name>A0A1H2HLP0_9PSED</name>
<evidence type="ECO:0000256" key="4">
    <source>
        <dbReference type="SAM" id="SignalP"/>
    </source>
</evidence>
<gene>
    <name evidence="6" type="ORF">SAMN05216296_3103</name>
</gene>
<feature type="signal peptide" evidence="4">
    <location>
        <begin position="1"/>
        <end position="26"/>
    </location>
</feature>
<dbReference type="CDD" id="cd13688">
    <property type="entry name" value="PBP2_GltI_DEBP"/>
    <property type="match status" value="1"/>
</dbReference>
<evidence type="ECO:0000256" key="1">
    <source>
        <dbReference type="ARBA" id="ARBA00010333"/>
    </source>
</evidence>
<proteinExistence type="inferred from homology"/>